<evidence type="ECO:0000313" key="1">
    <source>
        <dbReference type="EMBL" id="EPB65149.1"/>
    </source>
</evidence>
<dbReference type="EMBL" id="KE130946">
    <property type="protein sequence ID" value="EPB65149.1"/>
    <property type="molecule type" value="Genomic_DNA"/>
</dbReference>
<gene>
    <name evidence="1" type="ORF">ANCCEY_15788</name>
</gene>
<feature type="non-terminal residue" evidence="1">
    <location>
        <position position="82"/>
    </location>
</feature>
<proteinExistence type="predicted"/>
<keyword evidence="2" id="KW-1185">Reference proteome</keyword>
<feature type="non-terminal residue" evidence="1">
    <location>
        <position position="1"/>
    </location>
</feature>
<evidence type="ECO:0000313" key="2">
    <source>
        <dbReference type="Proteomes" id="UP000054495"/>
    </source>
</evidence>
<accession>A0A0D6L3G1</accession>
<dbReference type="Proteomes" id="UP000054495">
    <property type="component" value="Unassembled WGS sequence"/>
</dbReference>
<protein>
    <submittedName>
        <fullName evidence="1">Uncharacterized protein</fullName>
    </submittedName>
</protein>
<reference evidence="1 2" key="1">
    <citation type="submission" date="2013-05" db="EMBL/GenBank/DDBJ databases">
        <title>Draft genome of the parasitic nematode Anyclostoma ceylanicum.</title>
        <authorList>
            <person name="Mitreva M."/>
        </authorList>
    </citation>
    <scope>NUCLEOTIDE SEQUENCE [LARGE SCALE GENOMIC DNA]</scope>
</reference>
<organism evidence="1 2">
    <name type="scientific">Ancylostoma ceylanicum</name>
    <dbReference type="NCBI Taxonomy" id="53326"/>
    <lineage>
        <taxon>Eukaryota</taxon>
        <taxon>Metazoa</taxon>
        <taxon>Ecdysozoa</taxon>
        <taxon>Nematoda</taxon>
        <taxon>Chromadorea</taxon>
        <taxon>Rhabditida</taxon>
        <taxon>Rhabditina</taxon>
        <taxon>Rhabditomorpha</taxon>
        <taxon>Strongyloidea</taxon>
        <taxon>Ancylostomatidae</taxon>
        <taxon>Ancylostomatinae</taxon>
        <taxon>Ancylostoma</taxon>
    </lineage>
</organism>
<sequence>HLPVVLSRCLRYVVTKWCSHVVNHNNSSAAIHRPRPVVPAHSRVAAAAEVKCQDCADDAVNGQSDDYLVFAGLKYAKLPLLL</sequence>
<dbReference type="AlphaFoldDB" id="A0A0D6L3G1"/>
<name>A0A0D6L3G1_9BILA</name>